<reference evidence="9" key="2">
    <citation type="submission" date="2015-01" db="EMBL/GenBank/DDBJ databases">
        <title>Evolutionary Origins and Diversification of the Mycorrhizal Mutualists.</title>
        <authorList>
            <consortium name="DOE Joint Genome Institute"/>
            <consortium name="Mycorrhizal Genomics Consortium"/>
            <person name="Kohler A."/>
            <person name="Kuo A."/>
            <person name="Nagy L.G."/>
            <person name="Floudas D."/>
            <person name="Copeland A."/>
            <person name="Barry K.W."/>
            <person name="Cichocki N."/>
            <person name="Veneault-Fourrey C."/>
            <person name="LaButti K."/>
            <person name="Lindquist E.A."/>
            <person name="Lipzen A."/>
            <person name="Lundell T."/>
            <person name="Morin E."/>
            <person name="Murat C."/>
            <person name="Riley R."/>
            <person name="Ohm R."/>
            <person name="Sun H."/>
            <person name="Tunlid A."/>
            <person name="Henrissat B."/>
            <person name="Grigoriev I.V."/>
            <person name="Hibbett D.S."/>
            <person name="Martin F."/>
        </authorList>
    </citation>
    <scope>NUCLEOTIDE SEQUENCE [LARGE SCALE GENOMIC DNA]</scope>
    <source>
        <strain evidence="9">MUT 4182</strain>
    </source>
</reference>
<dbReference type="EMBL" id="KN822958">
    <property type="protein sequence ID" value="KIO32016.1"/>
    <property type="molecule type" value="Genomic_DNA"/>
</dbReference>
<evidence type="ECO:0000259" key="7">
    <source>
        <dbReference type="PROSITE" id="PS51751"/>
    </source>
</evidence>
<keyword evidence="4 5" id="KW-0472">Membrane</keyword>
<accession>A0A0C3QSN8</accession>
<evidence type="ECO:0000256" key="5">
    <source>
        <dbReference type="PROSITE-ProRule" id="PRU01087"/>
    </source>
</evidence>
<feature type="domain" description="EXPERA" evidence="7">
    <location>
        <begin position="1"/>
        <end position="71"/>
    </location>
</feature>
<evidence type="ECO:0000256" key="4">
    <source>
        <dbReference type="ARBA" id="ARBA00023136"/>
    </source>
</evidence>
<dbReference type="Proteomes" id="UP000054248">
    <property type="component" value="Unassembled WGS sequence"/>
</dbReference>
<evidence type="ECO:0000256" key="6">
    <source>
        <dbReference type="SAM" id="SignalP"/>
    </source>
</evidence>
<dbReference type="InterPro" id="IPR033118">
    <property type="entry name" value="EXPERA"/>
</dbReference>
<comment type="subcellular location">
    <subcellularLocation>
        <location evidence="1">Membrane</location>
        <topology evidence="1">Multi-pass membrane protein</topology>
    </subcellularLocation>
</comment>
<keyword evidence="2 5" id="KW-0812">Transmembrane</keyword>
<gene>
    <name evidence="8" type="ORF">M407DRAFT_19042</name>
</gene>
<dbReference type="GO" id="GO:0016020">
    <property type="term" value="C:membrane"/>
    <property type="evidence" value="ECO:0007669"/>
    <property type="project" value="UniProtKB-SubCell"/>
</dbReference>
<organism evidence="8 9">
    <name type="scientific">Tulasnella calospora MUT 4182</name>
    <dbReference type="NCBI Taxonomy" id="1051891"/>
    <lineage>
        <taxon>Eukaryota</taxon>
        <taxon>Fungi</taxon>
        <taxon>Dikarya</taxon>
        <taxon>Basidiomycota</taxon>
        <taxon>Agaricomycotina</taxon>
        <taxon>Agaricomycetes</taxon>
        <taxon>Cantharellales</taxon>
        <taxon>Tulasnellaceae</taxon>
        <taxon>Tulasnella</taxon>
    </lineage>
</organism>
<keyword evidence="9" id="KW-1185">Reference proteome</keyword>
<dbReference type="AlphaFoldDB" id="A0A0C3QSN8"/>
<name>A0A0C3QSN8_9AGAM</name>
<evidence type="ECO:0000256" key="1">
    <source>
        <dbReference type="ARBA" id="ARBA00004141"/>
    </source>
</evidence>
<reference evidence="8 9" key="1">
    <citation type="submission" date="2014-04" db="EMBL/GenBank/DDBJ databases">
        <authorList>
            <consortium name="DOE Joint Genome Institute"/>
            <person name="Kuo A."/>
            <person name="Girlanda M."/>
            <person name="Perotto S."/>
            <person name="Kohler A."/>
            <person name="Nagy L.G."/>
            <person name="Floudas D."/>
            <person name="Copeland A."/>
            <person name="Barry K.W."/>
            <person name="Cichocki N."/>
            <person name="Veneault-Fourrey C."/>
            <person name="LaButti K."/>
            <person name="Lindquist E.A."/>
            <person name="Lipzen A."/>
            <person name="Lundell T."/>
            <person name="Morin E."/>
            <person name="Murat C."/>
            <person name="Sun H."/>
            <person name="Tunlid A."/>
            <person name="Henrissat B."/>
            <person name="Grigoriev I.V."/>
            <person name="Hibbett D.S."/>
            <person name="Martin F."/>
            <person name="Nordberg H.P."/>
            <person name="Cantor M.N."/>
            <person name="Hua S.X."/>
        </authorList>
    </citation>
    <scope>NUCLEOTIDE SEQUENCE [LARGE SCALE GENOMIC DNA]</scope>
    <source>
        <strain evidence="8 9">MUT 4182</strain>
    </source>
</reference>
<protein>
    <recommendedName>
        <fullName evidence="7">EXPERA domain-containing protein</fullName>
    </recommendedName>
</protein>
<evidence type="ECO:0000313" key="9">
    <source>
        <dbReference type="Proteomes" id="UP000054248"/>
    </source>
</evidence>
<keyword evidence="6" id="KW-0732">Signal</keyword>
<proteinExistence type="predicted"/>
<feature type="non-terminal residue" evidence="8">
    <location>
        <position position="71"/>
    </location>
</feature>
<dbReference type="OrthoDB" id="433124at2759"/>
<dbReference type="PROSITE" id="PS51751">
    <property type="entry name" value="EXPERA"/>
    <property type="match status" value="1"/>
</dbReference>
<evidence type="ECO:0000256" key="3">
    <source>
        <dbReference type="ARBA" id="ARBA00022989"/>
    </source>
</evidence>
<evidence type="ECO:0000313" key="8">
    <source>
        <dbReference type="EMBL" id="KIO32016.1"/>
    </source>
</evidence>
<dbReference type="HOGENOM" id="CLU_2764974_0_0_1"/>
<feature type="signal peptide" evidence="6">
    <location>
        <begin position="1"/>
        <end position="20"/>
    </location>
</feature>
<feature type="chain" id="PRO_5002168588" description="EXPERA domain-containing protein" evidence="6">
    <location>
        <begin position="21"/>
        <end position="71"/>
    </location>
</feature>
<sequence length="71" mass="7916">MDKVYLGYFTLALFIAICIDLQDYWPEGTLPGVLKQIKQQYLADSNDPLLTGGLGGASQTAWFDSLIFQEL</sequence>
<evidence type="ECO:0000256" key="2">
    <source>
        <dbReference type="ARBA" id="ARBA00022692"/>
    </source>
</evidence>
<keyword evidence="3 5" id="KW-1133">Transmembrane helix</keyword>